<evidence type="ECO:0000259" key="11">
    <source>
        <dbReference type="Pfam" id="PF00218"/>
    </source>
</evidence>
<feature type="domain" description="Indole-3-glycerol phosphate synthase" evidence="11">
    <location>
        <begin position="4"/>
        <end position="251"/>
    </location>
</feature>
<evidence type="ECO:0000256" key="3">
    <source>
        <dbReference type="ARBA" id="ARBA00008737"/>
    </source>
</evidence>
<comment type="catalytic activity">
    <reaction evidence="1 9">
        <text>1-(2-carboxyphenylamino)-1-deoxy-D-ribulose 5-phosphate + H(+) = (1S,2R)-1-C-(indol-3-yl)glycerol 3-phosphate + CO2 + H2O</text>
        <dbReference type="Rhea" id="RHEA:23476"/>
        <dbReference type="ChEBI" id="CHEBI:15377"/>
        <dbReference type="ChEBI" id="CHEBI:15378"/>
        <dbReference type="ChEBI" id="CHEBI:16526"/>
        <dbReference type="ChEBI" id="CHEBI:58613"/>
        <dbReference type="ChEBI" id="CHEBI:58866"/>
        <dbReference type="EC" id="4.1.1.48"/>
    </reaction>
</comment>
<evidence type="ECO:0000256" key="8">
    <source>
        <dbReference type="ARBA" id="ARBA00023239"/>
    </source>
</evidence>
<evidence type="ECO:0000256" key="7">
    <source>
        <dbReference type="ARBA" id="ARBA00023141"/>
    </source>
</evidence>
<protein>
    <recommendedName>
        <fullName evidence="9">Indole-3-glycerol phosphate synthase</fullName>
        <shortName evidence="9">IGPS</shortName>
        <ecNumber evidence="9">4.1.1.48</ecNumber>
    </recommendedName>
</protein>
<dbReference type="FunFam" id="3.20.20.70:FF:000024">
    <property type="entry name" value="Indole-3-glycerol phosphate synthase"/>
    <property type="match status" value="1"/>
</dbReference>
<dbReference type="GO" id="GO:0004640">
    <property type="term" value="F:phosphoribosylanthranilate isomerase activity"/>
    <property type="evidence" value="ECO:0007669"/>
    <property type="project" value="TreeGrafter"/>
</dbReference>
<keyword evidence="10" id="KW-0175">Coiled coil</keyword>
<evidence type="ECO:0000256" key="9">
    <source>
        <dbReference type="HAMAP-Rule" id="MF_00134"/>
    </source>
</evidence>
<evidence type="ECO:0000313" key="12">
    <source>
        <dbReference type="EMBL" id="MUK87934.1"/>
    </source>
</evidence>
<dbReference type="EC" id="4.1.1.48" evidence="9"/>
<evidence type="ECO:0000256" key="1">
    <source>
        <dbReference type="ARBA" id="ARBA00001633"/>
    </source>
</evidence>
<comment type="pathway">
    <text evidence="2 9">Amino-acid biosynthesis; L-tryptophan biosynthesis; L-tryptophan from chorismate: step 4/5.</text>
</comment>
<keyword evidence="8 9" id="KW-0456">Lyase</keyword>
<dbReference type="EMBL" id="WOCA01000003">
    <property type="protein sequence ID" value="MUK87934.1"/>
    <property type="molecule type" value="Genomic_DNA"/>
</dbReference>
<reference evidence="12 13" key="1">
    <citation type="submission" date="2019-11" db="EMBL/GenBank/DDBJ databases">
        <authorList>
            <person name="Li X."/>
        </authorList>
    </citation>
    <scope>NUCLEOTIDE SEQUENCE [LARGE SCALE GENOMIC DNA]</scope>
    <source>
        <strain evidence="12 13">L9</strain>
    </source>
</reference>
<keyword evidence="4 9" id="KW-0028">Amino-acid biosynthesis</keyword>
<sequence length="261" mass="29257">MTILDDILKEKKKEVARLNAEGVLFERRYHKPRSLYDTFVKNKHLHVIAEIKRASPSKGDIQTEVNPVEQAKKYVEAGAGAISVLTDTPFFKGSMNDLQAVREVVDVPLLCKDFIIDPIQIDRAKECGADVILLIVAALPKHKLVELYFYAKYQELDVLLEVHNEEELQVALEMEAGIIGINNRDLKTFDVSLAVTERLAKRINTEEVLVISESGIVTGNDASRALRAGVKGILVGETLMRAENIQTKMNEFMVPWEGEKA</sequence>
<dbReference type="Gene3D" id="3.20.20.70">
    <property type="entry name" value="Aldolase class I"/>
    <property type="match status" value="1"/>
</dbReference>
<dbReference type="UniPathway" id="UPA00035">
    <property type="reaction ID" value="UER00043"/>
</dbReference>
<evidence type="ECO:0000256" key="6">
    <source>
        <dbReference type="ARBA" id="ARBA00022822"/>
    </source>
</evidence>
<comment type="similarity">
    <text evidence="3 9">Belongs to the TrpC family.</text>
</comment>
<dbReference type="SUPFAM" id="SSF51366">
    <property type="entry name" value="Ribulose-phoshate binding barrel"/>
    <property type="match status" value="1"/>
</dbReference>
<evidence type="ECO:0000256" key="4">
    <source>
        <dbReference type="ARBA" id="ARBA00022605"/>
    </source>
</evidence>
<keyword evidence="5 9" id="KW-0210">Decarboxylase</keyword>
<dbReference type="GO" id="GO:0004425">
    <property type="term" value="F:indole-3-glycerol-phosphate synthase activity"/>
    <property type="evidence" value="ECO:0007669"/>
    <property type="project" value="UniProtKB-UniRule"/>
</dbReference>
<dbReference type="NCBIfam" id="NF001377">
    <property type="entry name" value="PRK00278.2-4"/>
    <property type="match status" value="1"/>
</dbReference>
<dbReference type="InterPro" id="IPR013798">
    <property type="entry name" value="Indole-3-glycerol_P_synth_dom"/>
</dbReference>
<accession>A0A6N8FI51</accession>
<dbReference type="InterPro" id="IPR013785">
    <property type="entry name" value="Aldolase_TIM"/>
</dbReference>
<dbReference type="PANTHER" id="PTHR22854">
    <property type="entry name" value="TRYPTOPHAN BIOSYNTHESIS PROTEIN"/>
    <property type="match status" value="1"/>
</dbReference>
<evidence type="ECO:0000256" key="5">
    <source>
        <dbReference type="ARBA" id="ARBA00022793"/>
    </source>
</evidence>
<evidence type="ECO:0000256" key="10">
    <source>
        <dbReference type="SAM" id="Coils"/>
    </source>
</evidence>
<keyword evidence="7 9" id="KW-0057">Aromatic amino acid biosynthesis</keyword>
<comment type="caution">
    <text evidence="12">The sequence shown here is derived from an EMBL/GenBank/DDBJ whole genome shotgun (WGS) entry which is preliminary data.</text>
</comment>
<dbReference type="InterPro" id="IPR011060">
    <property type="entry name" value="RibuloseP-bd_barrel"/>
</dbReference>
<dbReference type="Proteomes" id="UP000469125">
    <property type="component" value="Unassembled WGS sequence"/>
</dbReference>
<dbReference type="PANTHER" id="PTHR22854:SF2">
    <property type="entry name" value="INDOLE-3-GLYCEROL-PHOSPHATE SYNTHASE"/>
    <property type="match status" value="1"/>
</dbReference>
<organism evidence="12 13">
    <name type="scientific">Ornithinibacillus caprae</name>
    <dbReference type="NCBI Taxonomy" id="2678566"/>
    <lineage>
        <taxon>Bacteria</taxon>
        <taxon>Bacillati</taxon>
        <taxon>Bacillota</taxon>
        <taxon>Bacilli</taxon>
        <taxon>Bacillales</taxon>
        <taxon>Bacillaceae</taxon>
        <taxon>Ornithinibacillus</taxon>
    </lineage>
</organism>
<name>A0A6N8FI51_9BACI</name>
<evidence type="ECO:0000313" key="13">
    <source>
        <dbReference type="Proteomes" id="UP000469125"/>
    </source>
</evidence>
<dbReference type="GO" id="GO:0000162">
    <property type="term" value="P:L-tryptophan biosynthetic process"/>
    <property type="evidence" value="ECO:0007669"/>
    <property type="project" value="UniProtKB-UniRule"/>
</dbReference>
<dbReference type="PROSITE" id="PS00614">
    <property type="entry name" value="IGPS"/>
    <property type="match status" value="1"/>
</dbReference>
<feature type="coiled-coil region" evidence="10">
    <location>
        <begin position="1"/>
        <end position="28"/>
    </location>
</feature>
<dbReference type="HAMAP" id="MF_00134_B">
    <property type="entry name" value="IGPS_B"/>
    <property type="match status" value="1"/>
</dbReference>
<dbReference type="CDD" id="cd00331">
    <property type="entry name" value="IGPS"/>
    <property type="match status" value="1"/>
</dbReference>
<dbReference type="RefSeq" id="WP_155667916.1">
    <property type="nucleotide sequence ID" value="NZ_WOCA01000003.1"/>
</dbReference>
<keyword evidence="13" id="KW-1185">Reference proteome</keyword>
<dbReference type="AlphaFoldDB" id="A0A6N8FI51"/>
<evidence type="ECO:0000256" key="2">
    <source>
        <dbReference type="ARBA" id="ARBA00004696"/>
    </source>
</evidence>
<keyword evidence="6 9" id="KW-0822">Tryptophan biosynthesis</keyword>
<dbReference type="NCBIfam" id="NF001371">
    <property type="entry name" value="PRK00278.1-3"/>
    <property type="match status" value="1"/>
</dbReference>
<dbReference type="InterPro" id="IPR045186">
    <property type="entry name" value="Indole-3-glycerol_P_synth"/>
</dbReference>
<dbReference type="Pfam" id="PF00218">
    <property type="entry name" value="IGPS"/>
    <property type="match status" value="1"/>
</dbReference>
<proteinExistence type="inferred from homology"/>
<gene>
    <name evidence="9 12" type="primary">trpC</name>
    <name evidence="12" type="ORF">GMD78_05920</name>
</gene>
<dbReference type="InterPro" id="IPR001468">
    <property type="entry name" value="Indole-3-GlycerolPSynthase_CS"/>
</dbReference>